<dbReference type="InterPro" id="IPR007693">
    <property type="entry name" value="DNA_helicase_DnaB-like_N"/>
</dbReference>
<dbReference type="GO" id="GO:0016787">
    <property type="term" value="F:hydrolase activity"/>
    <property type="evidence" value="ECO:0007669"/>
    <property type="project" value="UniProtKB-KW"/>
</dbReference>
<protein>
    <recommendedName>
        <fullName evidence="10">DNA 5'-3' helicase</fullName>
        <ecNumber evidence="10">5.6.2.3</ecNumber>
    </recommendedName>
</protein>
<evidence type="ECO:0000256" key="1">
    <source>
        <dbReference type="ARBA" id="ARBA00008428"/>
    </source>
</evidence>
<evidence type="ECO:0000256" key="10">
    <source>
        <dbReference type="ARBA" id="ARBA00044969"/>
    </source>
</evidence>
<reference evidence="13 14" key="1">
    <citation type="submission" date="2009-01" db="EMBL/GenBank/DDBJ databases">
        <title>Complete sequence of chromosome of Methylobacterium nodulans ORS 2060.</title>
        <authorList>
            <consortium name="US DOE Joint Genome Institute"/>
            <person name="Lucas S."/>
            <person name="Copeland A."/>
            <person name="Lapidus A."/>
            <person name="Glavina del Rio T."/>
            <person name="Dalin E."/>
            <person name="Tice H."/>
            <person name="Bruce D."/>
            <person name="Goodwin L."/>
            <person name="Pitluck S."/>
            <person name="Sims D."/>
            <person name="Brettin T."/>
            <person name="Detter J.C."/>
            <person name="Han C."/>
            <person name="Larimer F."/>
            <person name="Land M."/>
            <person name="Hauser L."/>
            <person name="Kyrpides N."/>
            <person name="Ivanova N."/>
            <person name="Marx C.J."/>
            <person name="Richardson P."/>
        </authorList>
    </citation>
    <scope>NUCLEOTIDE SEQUENCE [LARGE SCALE GENOMIC DNA]</scope>
    <source>
        <strain evidence="14">LMG 21967 / CNCM I-2342 / ORS 2060</strain>
    </source>
</reference>
<dbReference type="PROSITE" id="PS51199">
    <property type="entry name" value="SF4_HELICASE"/>
    <property type="match status" value="1"/>
</dbReference>
<evidence type="ECO:0000313" key="13">
    <source>
        <dbReference type="EMBL" id="ACL61730.1"/>
    </source>
</evidence>
<keyword evidence="5" id="KW-0378">Hydrolase</keyword>
<keyword evidence="7" id="KW-0067">ATP-binding</keyword>
<comment type="similarity">
    <text evidence="1">Belongs to the helicase family. DnaB subfamily.</text>
</comment>
<keyword evidence="3" id="KW-0235">DNA replication</keyword>
<evidence type="ECO:0000313" key="14">
    <source>
        <dbReference type="Proteomes" id="UP000008207"/>
    </source>
</evidence>
<dbReference type="GO" id="GO:0043139">
    <property type="term" value="F:5'-3' DNA helicase activity"/>
    <property type="evidence" value="ECO:0007669"/>
    <property type="project" value="UniProtKB-EC"/>
</dbReference>
<dbReference type="EMBL" id="CP001349">
    <property type="protein sequence ID" value="ACL61730.1"/>
    <property type="molecule type" value="Genomic_DNA"/>
</dbReference>
<evidence type="ECO:0000256" key="4">
    <source>
        <dbReference type="ARBA" id="ARBA00022741"/>
    </source>
</evidence>
<name>B8IIT5_METNO</name>
<keyword evidence="6 13" id="KW-0347">Helicase</keyword>
<dbReference type="Gene3D" id="1.10.860.10">
    <property type="entry name" value="DNAb Helicase, Chain A"/>
    <property type="match status" value="1"/>
</dbReference>
<evidence type="ECO:0000256" key="7">
    <source>
        <dbReference type="ARBA" id="ARBA00022840"/>
    </source>
</evidence>
<dbReference type="Pfam" id="PF00772">
    <property type="entry name" value="DnaB"/>
    <property type="match status" value="1"/>
</dbReference>
<dbReference type="Pfam" id="PF03796">
    <property type="entry name" value="DnaB_C"/>
    <property type="match status" value="1"/>
</dbReference>
<gene>
    <name evidence="13" type="ordered locus">Mnod_6988</name>
</gene>
<dbReference type="eggNOG" id="COG0305">
    <property type="taxonomic scope" value="Bacteria"/>
</dbReference>
<dbReference type="InterPro" id="IPR016136">
    <property type="entry name" value="DNA_helicase_N/primase_C"/>
</dbReference>
<evidence type="ECO:0000256" key="8">
    <source>
        <dbReference type="ARBA" id="ARBA00023125"/>
    </source>
</evidence>
<dbReference type="InterPro" id="IPR036185">
    <property type="entry name" value="DNA_heli_DnaB-like_N_sf"/>
</dbReference>
<dbReference type="InterPro" id="IPR007694">
    <property type="entry name" value="DNA_helicase_DnaB-like_C"/>
</dbReference>
<accession>B8IIT5</accession>
<feature type="domain" description="SF4 helicase" evidence="12">
    <location>
        <begin position="195"/>
        <end position="487"/>
    </location>
</feature>
<organism evidence="13 14">
    <name type="scientific">Methylobacterium nodulans (strain LMG 21967 / CNCM I-2342 / ORS 2060)</name>
    <dbReference type="NCBI Taxonomy" id="460265"/>
    <lineage>
        <taxon>Bacteria</taxon>
        <taxon>Pseudomonadati</taxon>
        <taxon>Pseudomonadota</taxon>
        <taxon>Alphaproteobacteria</taxon>
        <taxon>Hyphomicrobiales</taxon>
        <taxon>Methylobacteriaceae</taxon>
        <taxon>Methylobacterium</taxon>
    </lineage>
</organism>
<proteinExistence type="inferred from homology"/>
<dbReference type="GO" id="GO:1990077">
    <property type="term" value="C:primosome complex"/>
    <property type="evidence" value="ECO:0007669"/>
    <property type="project" value="UniProtKB-KW"/>
</dbReference>
<dbReference type="KEGG" id="mno:Mnod_6988"/>
<keyword evidence="8" id="KW-0238">DNA-binding</keyword>
<dbReference type="STRING" id="460265.Mnod_6988"/>
<dbReference type="Proteomes" id="UP000008207">
    <property type="component" value="Chromosome"/>
</dbReference>
<dbReference type="PANTHER" id="PTHR30153:SF2">
    <property type="entry name" value="REPLICATIVE DNA HELICASE"/>
    <property type="match status" value="1"/>
</dbReference>
<dbReference type="GO" id="GO:0005524">
    <property type="term" value="F:ATP binding"/>
    <property type="evidence" value="ECO:0007669"/>
    <property type="project" value="UniProtKB-KW"/>
</dbReference>
<dbReference type="OrthoDB" id="9773982at2"/>
<dbReference type="GO" id="GO:0005829">
    <property type="term" value="C:cytosol"/>
    <property type="evidence" value="ECO:0007669"/>
    <property type="project" value="TreeGrafter"/>
</dbReference>
<dbReference type="GO" id="GO:0003677">
    <property type="term" value="F:DNA binding"/>
    <property type="evidence" value="ECO:0007669"/>
    <property type="project" value="UniProtKB-KW"/>
</dbReference>
<dbReference type="RefSeq" id="WP_015933293.1">
    <property type="nucleotide sequence ID" value="NC_011894.1"/>
</dbReference>
<keyword evidence="2" id="KW-0639">Primosome</keyword>
<keyword evidence="4" id="KW-0547">Nucleotide-binding</keyword>
<keyword evidence="9" id="KW-0413">Isomerase</keyword>
<sequence>MRRQGNVIPFQGIGGGQNEAPPLPHSIDVEQALLGAVLHNNDVMAEVASIVTPEHFFEALHGQIWREMAAMIAQGLPCTPITAKAYIGDKEVDEDLTLGAYLRELAVQATTVNAKGYALIVRDLAARRRIIQAAEQAADRARNEGIESSSDSIVDDIEAAMLDCRADEGSDHLAGMYGDEAAQWLLDRVEAKRNGTLEDEAIPTGLPVIDALTKGGYRRGELWLIAGRPGMGKSVVLTSFSRRAAQKAGTLVYQLEITREQQVARYLTDIAWDRQGAIEFGDVMQATRLSDADMYRLHWAKSQYDGLPLRLEVGNDITLPKIVHGIRAERRRMARRGHKLGVVFIDYLDFIKSPDRYKGNRNLEISEIANGLKTVAKAEDVCIVLLVQLNRQTEKQERTDRRPNLGDLRDSGSLEQAADRVLFLYRDAYYLEEKVKRTGDPDLADRLAKRRNILEVIFGKNRAGPLTTAELFCDVASSRLDALAPGA</sequence>
<dbReference type="SUPFAM" id="SSF52540">
    <property type="entry name" value="P-loop containing nucleoside triphosphate hydrolases"/>
    <property type="match status" value="1"/>
</dbReference>
<dbReference type="GO" id="GO:0006269">
    <property type="term" value="P:DNA replication, synthesis of primer"/>
    <property type="evidence" value="ECO:0007669"/>
    <property type="project" value="UniProtKB-KW"/>
</dbReference>
<evidence type="ECO:0000256" key="2">
    <source>
        <dbReference type="ARBA" id="ARBA00022515"/>
    </source>
</evidence>
<dbReference type="EC" id="5.6.2.3" evidence="10"/>
<keyword evidence="14" id="KW-1185">Reference proteome</keyword>
<dbReference type="HOGENOM" id="CLU_005373_0_0_5"/>
<evidence type="ECO:0000256" key="3">
    <source>
        <dbReference type="ARBA" id="ARBA00022705"/>
    </source>
</evidence>
<evidence type="ECO:0000256" key="6">
    <source>
        <dbReference type="ARBA" id="ARBA00022806"/>
    </source>
</evidence>
<dbReference type="SMART" id="SM00382">
    <property type="entry name" value="AAA"/>
    <property type="match status" value="1"/>
</dbReference>
<dbReference type="InterPro" id="IPR027417">
    <property type="entry name" value="P-loop_NTPase"/>
</dbReference>
<dbReference type="Gene3D" id="3.40.50.300">
    <property type="entry name" value="P-loop containing nucleotide triphosphate hydrolases"/>
    <property type="match status" value="1"/>
</dbReference>
<comment type="catalytic activity">
    <reaction evidence="11">
        <text>ATP + H2O = ADP + phosphate + H(+)</text>
        <dbReference type="Rhea" id="RHEA:13065"/>
        <dbReference type="ChEBI" id="CHEBI:15377"/>
        <dbReference type="ChEBI" id="CHEBI:15378"/>
        <dbReference type="ChEBI" id="CHEBI:30616"/>
        <dbReference type="ChEBI" id="CHEBI:43474"/>
        <dbReference type="ChEBI" id="CHEBI:456216"/>
        <dbReference type="EC" id="5.6.2.3"/>
    </reaction>
</comment>
<dbReference type="PANTHER" id="PTHR30153">
    <property type="entry name" value="REPLICATIVE DNA HELICASE DNAB"/>
    <property type="match status" value="1"/>
</dbReference>
<evidence type="ECO:0000256" key="9">
    <source>
        <dbReference type="ARBA" id="ARBA00023235"/>
    </source>
</evidence>
<evidence type="ECO:0000256" key="11">
    <source>
        <dbReference type="ARBA" id="ARBA00048954"/>
    </source>
</evidence>
<dbReference type="InterPro" id="IPR003593">
    <property type="entry name" value="AAA+_ATPase"/>
</dbReference>
<evidence type="ECO:0000256" key="5">
    <source>
        <dbReference type="ARBA" id="ARBA00022801"/>
    </source>
</evidence>
<dbReference type="AlphaFoldDB" id="B8IIT5"/>
<dbReference type="SUPFAM" id="SSF48024">
    <property type="entry name" value="N-terminal domain of DnaB helicase"/>
    <property type="match status" value="1"/>
</dbReference>
<evidence type="ECO:0000259" key="12">
    <source>
        <dbReference type="PROSITE" id="PS51199"/>
    </source>
</evidence>